<evidence type="ECO:0000313" key="2">
    <source>
        <dbReference type="EMBL" id="ADW18992.1"/>
    </source>
</evidence>
<dbReference type="Pfam" id="PF16222">
    <property type="entry name" value="DUF4881"/>
    <property type="match status" value="1"/>
</dbReference>
<name>A0A7U3YP68_DESPD</name>
<dbReference type="AlphaFoldDB" id="A0A7U3YP68"/>
<keyword evidence="1" id="KW-0732">Signal</keyword>
<dbReference type="EMBL" id="CP002364">
    <property type="protein sequence ID" value="ADW18992.1"/>
    <property type="molecule type" value="Genomic_DNA"/>
</dbReference>
<reference evidence="2 3" key="1">
    <citation type="journal article" date="2011" name="Stand. Genomic Sci.">
        <title>Complete genome sequence of Desulfobulbus propionicus type strain (1pr3).</title>
        <authorList>
            <person name="Pagani I."/>
            <person name="Lapidus A."/>
            <person name="Nolan M."/>
            <person name="Lucas S."/>
            <person name="Hammon N."/>
            <person name="Deshpande S."/>
            <person name="Cheng J.F."/>
            <person name="Chertkov O."/>
            <person name="Davenport K."/>
            <person name="Tapia R."/>
            <person name="Han C."/>
            <person name="Goodwin L."/>
            <person name="Pitluck S."/>
            <person name="Liolios K."/>
            <person name="Mavromatis K."/>
            <person name="Ivanova N."/>
            <person name="Mikhailova N."/>
            <person name="Pati A."/>
            <person name="Chen A."/>
            <person name="Palaniappan K."/>
            <person name="Land M."/>
            <person name="Hauser L."/>
            <person name="Chang Y.J."/>
            <person name="Jeffries C.D."/>
            <person name="Detter J.C."/>
            <person name="Brambilla E."/>
            <person name="Kannan K.P."/>
            <person name="Djao O.D."/>
            <person name="Rohde M."/>
            <person name="Pukall R."/>
            <person name="Spring S."/>
            <person name="Goker M."/>
            <person name="Sikorski J."/>
            <person name="Woyke T."/>
            <person name="Bristow J."/>
            <person name="Eisen J.A."/>
            <person name="Markowitz V."/>
            <person name="Hugenholtz P."/>
            <person name="Kyrpides N.C."/>
            <person name="Klenk H.P."/>
        </authorList>
    </citation>
    <scope>NUCLEOTIDE SEQUENCE [LARGE SCALE GENOMIC DNA]</scope>
    <source>
        <strain evidence="3">ATCC 33891 / DSM 2032 / 1pr3</strain>
    </source>
</reference>
<feature type="chain" id="PRO_5031343958" evidence="1">
    <location>
        <begin position="24"/>
        <end position="204"/>
    </location>
</feature>
<dbReference type="RefSeq" id="WP_015725517.1">
    <property type="nucleotide sequence ID" value="NC_014972.1"/>
</dbReference>
<sequence>MNVKQILLTMAAAAMAMTLTACKEDYGKVEQGRAIAFDKDKKEVTLIHDSAMDPQKPVYDVLPPSVFKLPTDPKETGPEPKAGQRLKLDTDKKIIVIFDTNTQKIVEVPITIVDLQQPVDKEHPLVYDKAEKKAKKFPAVDKEKKTITIYSGRQKMLCTFSVPDQYFSYPDSTWDAGDEVRLYYKTAGQSLRFMNISKTDIFKK</sequence>
<feature type="signal peptide" evidence="1">
    <location>
        <begin position="1"/>
        <end position="23"/>
    </location>
</feature>
<dbReference type="KEGG" id="dpr:Despr_2858"/>
<dbReference type="InterPro" id="IPR032621">
    <property type="entry name" value="DUF4881"/>
</dbReference>
<accession>A0A7U3YP68</accession>
<evidence type="ECO:0000313" key="3">
    <source>
        <dbReference type="Proteomes" id="UP000006365"/>
    </source>
</evidence>
<dbReference type="Proteomes" id="UP000006365">
    <property type="component" value="Chromosome"/>
</dbReference>
<keyword evidence="3" id="KW-1185">Reference proteome</keyword>
<dbReference type="PROSITE" id="PS51257">
    <property type="entry name" value="PROKAR_LIPOPROTEIN"/>
    <property type="match status" value="1"/>
</dbReference>
<evidence type="ECO:0000256" key="1">
    <source>
        <dbReference type="SAM" id="SignalP"/>
    </source>
</evidence>
<gene>
    <name evidence="2" type="ordered locus">Despr_2858</name>
</gene>
<organism evidence="2 3">
    <name type="scientific">Desulfobulbus propionicus (strain ATCC 33891 / DSM 2032 / VKM B-1956 / 1pr3)</name>
    <dbReference type="NCBI Taxonomy" id="577650"/>
    <lineage>
        <taxon>Bacteria</taxon>
        <taxon>Pseudomonadati</taxon>
        <taxon>Thermodesulfobacteriota</taxon>
        <taxon>Desulfobulbia</taxon>
        <taxon>Desulfobulbales</taxon>
        <taxon>Desulfobulbaceae</taxon>
        <taxon>Desulfobulbus</taxon>
    </lineage>
</organism>
<proteinExistence type="predicted"/>
<keyword evidence="2" id="KW-0449">Lipoprotein</keyword>
<protein>
    <submittedName>
        <fullName evidence="2">Lipoprotein</fullName>
    </submittedName>
</protein>